<dbReference type="Pfam" id="PF22614">
    <property type="entry name" value="Slo-like_RCK"/>
    <property type="match status" value="1"/>
</dbReference>
<reference evidence="3" key="1">
    <citation type="submission" date="2022-07" db="EMBL/GenBank/DDBJ databases">
        <title>Phylogenomic reconstructions and comparative analyses of Kickxellomycotina fungi.</title>
        <authorList>
            <person name="Reynolds N.K."/>
            <person name="Stajich J.E."/>
            <person name="Barry K."/>
            <person name="Grigoriev I.V."/>
            <person name="Crous P."/>
            <person name="Smith M.E."/>
        </authorList>
    </citation>
    <scope>NUCLEOTIDE SEQUENCE</scope>
    <source>
        <strain evidence="3">RSA 1196</strain>
    </source>
</reference>
<protein>
    <recommendedName>
        <fullName evidence="2">RCK N-terminal domain-containing protein</fullName>
    </recommendedName>
</protein>
<comment type="caution">
    <text evidence="3">The sequence shown here is derived from an EMBL/GenBank/DDBJ whole genome shotgun (WGS) entry which is preliminary data.</text>
</comment>
<accession>A0A9W8ANS6</accession>
<feature type="region of interest" description="Disordered" evidence="1">
    <location>
        <begin position="1"/>
        <end position="27"/>
    </location>
</feature>
<evidence type="ECO:0000313" key="4">
    <source>
        <dbReference type="Proteomes" id="UP001150925"/>
    </source>
</evidence>
<dbReference type="EMBL" id="JANBPY010004025">
    <property type="protein sequence ID" value="KAJ1949414.1"/>
    <property type="molecule type" value="Genomic_DNA"/>
</dbReference>
<dbReference type="GO" id="GO:0006813">
    <property type="term" value="P:potassium ion transport"/>
    <property type="evidence" value="ECO:0007669"/>
    <property type="project" value="InterPro"/>
</dbReference>
<name>A0A9W8ANS6_9FUNG</name>
<dbReference type="Proteomes" id="UP001150925">
    <property type="component" value="Unassembled WGS sequence"/>
</dbReference>
<feature type="domain" description="RCK N-terminal" evidence="2">
    <location>
        <begin position="73"/>
        <end position="156"/>
    </location>
</feature>
<proteinExistence type="predicted"/>
<evidence type="ECO:0000313" key="3">
    <source>
        <dbReference type="EMBL" id="KAJ1949414.1"/>
    </source>
</evidence>
<keyword evidence="4" id="KW-1185">Reference proteome</keyword>
<dbReference type="Gene3D" id="3.40.50.720">
    <property type="entry name" value="NAD(P)-binding Rossmann-like Domain"/>
    <property type="match status" value="1"/>
</dbReference>
<feature type="compositionally biased region" description="Polar residues" evidence="1">
    <location>
        <begin position="17"/>
        <end position="27"/>
    </location>
</feature>
<dbReference type="AlphaFoldDB" id="A0A9W8ANS6"/>
<evidence type="ECO:0000256" key="1">
    <source>
        <dbReference type="SAM" id="MobiDB-lite"/>
    </source>
</evidence>
<dbReference type="InterPro" id="IPR003148">
    <property type="entry name" value="RCK_N"/>
</dbReference>
<sequence>MAKHNSTGRDTTERGSDNVNTRITSNLETTPKLHTAVKMSELPPLVPVHYIFSGTGAGYIDDEMDVVSPLACKDHLVICDYLSQISRQVLPFIRQARVAHNNPQLQVVLITDFPPNRAIRKRLKALGQLHIVHGAPHHLNNLQRANVVQAKAVVAFHCVDDTQPGIPATLDALCQQLRALNPRVPLVRFTSSAILRRPEDIIKDFQRDPKRHFLEYWEPLASGEG</sequence>
<gene>
    <name evidence="3" type="ORF">IWQ62_006739</name>
</gene>
<organism evidence="3 4">
    <name type="scientific">Dispira parvispora</name>
    <dbReference type="NCBI Taxonomy" id="1520584"/>
    <lineage>
        <taxon>Eukaryota</taxon>
        <taxon>Fungi</taxon>
        <taxon>Fungi incertae sedis</taxon>
        <taxon>Zoopagomycota</taxon>
        <taxon>Kickxellomycotina</taxon>
        <taxon>Dimargaritomycetes</taxon>
        <taxon>Dimargaritales</taxon>
        <taxon>Dimargaritaceae</taxon>
        <taxon>Dispira</taxon>
    </lineage>
</organism>
<evidence type="ECO:0000259" key="2">
    <source>
        <dbReference type="Pfam" id="PF22614"/>
    </source>
</evidence>
<feature type="non-terminal residue" evidence="3">
    <location>
        <position position="225"/>
    </location>
</feature>